<dbReference type="AlphaFoldDB" id="A0ABD0XKU0"/>
<feature type="transmembrane region" description="Helical" evidence="2">
    <location>
        <begin position="36"/>
        <end position="58"/>
    </location>
</feature>
<gene>
    <name evidence="3" type="ORF">UPYG_G00021220</name>
</gene>
<feature type="compositionally biased region" description="Polar residues" evidence="1">
    <location>
        <begin position="166"/>
        <end position="175"/>
    </location>
</feature>
<proteinExistence type="predicted"/>
<evidence type="ECO:0000256" key="1">
    <source>
        <dbReference type="SAM" id="MobiDB-lite"/>
    </source>
</evidence>
<dbReference type="EMBL" id="JAGEUA010000001">
    <property type="protein sequence ID" value="KAL1022023.1"/>
    <property type="molecule type" value="Genomic_DNA"/>
</dbReference>
<reference evidence="3 4" key="1">
    <citation type="submission" date="2024-06" db="EMBL/GenBank/DDBJ databases">
        <authorList>
            <person name="Pan Q."/>
            <person name="Wen M."/>
            <person name="Jouanno E."/>
            <person name="Zahm M."/>
            <person name="Klopp C."/>
            <person name="Cabau C."/>
            <person name="Louis A."/>
            <person name="Berthelot C."/>
            <person name="Parey E."/>
            <person name="Roest Crollius H."/>
            <person name="Montfort J."/>
            <person name="Robinson-Rechavi M."/>
            <person name="Bouchez O."/>
            <person name="Lampietro C."/>
            <person name="Lopez Roques C."/>
            <person name="Donnadieu C."/>
            <person name="Postlethwait J."/>
            <person name="Bobe J."/>
            <person name="Verreycken H."/>
            <person name="Guiguen Y."/>
        </authorList>
    </citation>
    <scope>NUCLEOTIDE SEQUENCE [LARGE SCALE GENOMIC DNA]</scope>
    <source>
        <strain evidence="3">Up_M1</strain>
        <tissue evidence="3">Testis</tissue>
    </source>
</reference>
<keyword evidence="2" id="KW-1133">Transmembrane helix</keyword>
<sequence>MVGCVVSSGSVIQAVYMEIPGQHKVVDSGWIYGKGISGGAGMTILGVIITVCGIVCWFKHKHRKSREKRTQHDEAENRVILPSLTPIKKENGSVMIPCYTPPTSCPFITIEEKTQQDEEPRVTPPNTEKQTNNKNGTVMTSCSNDAVKEGGARNGQSSTVRKRNQPKCSPNSEINLKSKKVLFPSLD</sequence>
<keyword evidence="2" id="KW-0472">Membrane</keyword>
<organism evidence="3 4">
    <name type="scientific">Umbra pygmaea</name>
    <name type="common">Eastern mudminnow</name>
    <dbReference type="NCBI Taxonomy" id="75934"/>
    <lineage>
        <taxon>Eukaryota</taxon>
        <taxon>Metazoa</taxon>
        <taxon>Chordata</taxon>
        <taxon>Craniata</taxon>
        <taxon>Vertebrata</taxon>
        <taxon>Euteleostomi</taxon>
        <taxon>Actinopterygii</taxon>
        <taxon>Neopterygii</taxon>
        <taxon>Teleostei</taxon>
        <taxon>Protacanthopterygii</taxon>
        <taxon>Esociformes</taxon>
        <taxon>Umbridae</taxon>
        <taxon>Umbra</taxon>
    </lineage>
</organism>
<accession>A0ABD0XKU0</accession>
<evidence type="ECO:0000256" key="2">
    <source>
        <dbReference type="SAM" id="Phobius"/>
    </source>
</evidence>
<feature type="region of interest" description="Disordered" evidence="1">
    <location>
        <begin position="113"/>
        <end position="187"/>
    </location>
</feature>
<keyword evidence="2" id="KW-0812">Transmembrane</keyword>
<dbReference type="Proteomes" id="UP001557470">
    <property type="component" value="Unassembled WGS sequence"/>
</dbReference>
<evidence type="ECO:0000313" key="3">
    <source>
        <dbReference type="EMBL" id="KAL1022023.1"/>
    </source>
</evidence>
<comment type="caution">
    <text evidence="3">The sequence shown here is derived from an EMBL/GenBank/DDBJ whole genome shotgun (WGS) entry which is preliminary data.</text>
</comment>
<name>A0ABD0XKU0_UMBPY</name>
<evidence type="ECO:0000313" key="4">
    <source>
        <dbReference type="Proteomes" id="UP001557470"/>
    </source>
</evidence>
<keyword evidence="4" id="KW-1185">Reference proteome</keyword>
<protein>
    <submittedName>
        <fullName evidence="3">Uncharacterized protein</fullName>
    </submittedName>
</protein>
<feature type="compositionally biased region" description="Polar residues" evidence="1">
    <location>
        <begin position="124"/>
        <end position="144"/>
    </location>
</feature>